<evidence type="ECO:0000256" key="1">
    <source>
        <dbReference type="SAM" id="MobiDB-lite"/>
    </source>
</evidence>
<evidence type="ECO:0000313" key="3">
    <source>
        <dbReference type="Proteomes" id="UP000290189"/>
    </source>
</evidence>
<accession>A0A3P3Y9T2</accession>
<reference evidence="2 3" key="1">
    <citation type="submission" date="2018-03" db="EMBL/GenBank/DDBJ databases">
        <authorList>
            <person name="Fogelqvist J."/>
        </authorList>
    </citation>
    <scope>NUCLEOTIDE SEQUENCE [LARGE SCALE GENOMIC DNA]</scope>
</reference>
<protein>
    <submittedName>
        <fullName evidence="2">Uncharacterized protein</fullName>
    </submittedName>
</protein>
<feature type="compositionally biased region" description="Basic and acidic residues" evidence="1">
    <location>
        <begin position="52"/>
        <end position="68"/>
    </location>
</feature>
<organism evidence="2 3">
    <name type="scientific">Plasmodiophora brassicae</name>
    <name type="common">Clubroot disease agent</name>
    <dbReference type="NCBI Taxonomy" id="37360"/>
    <lineage>
        <taxon>Eukaryota</taxon>
        <taxon>Sar</taxon>
        <taxon>Rhizaria</taxon>
        <taxon>Endomyxa</taxon>
        <taxon>Phytomyxea</taxon>
        <taxon>Plasmodiophorida</taxon>
        <taxon>Plasmodiophoridae</taxon>
        <taxon>Plasmodiophora</taxon>
    </lineage>
</organism>
<proteinExistence type="predicted"/>
<feature type="region of interest" description="Disordered" evidence="1">
    <location>
        <begin position="49"/>
        <end position="77"/>
    </location>
</feature>
<keyword evidence="2" id="KW-0496">Mitochondrion</keyword>
<dbReference type="AlphaFoldDB" id="A0A3P3Y9T2"/>
<geneLocation type="mitochondrion" evidence="2"/>
<dbReference type="EMBL" id="OVEO01000006">
    <property type="protein sequence ID" value="SPQ96904.1"/>
    <property type="molecule type" value="Genomic_DNA"/>
</dbReference>
<name>A0A3P3Y9T2_PLABS</name>
<feature type="region of interest" description="Disordered" evidence="1">
    <location>
        <begin position="106"/>
        <end position="134"/>
    </location>
</feature>
<evidence type="ECO:0000313" key="2">
    <source>
        <dbReference type="EMBL" id="SPQ96904.1"/>
    </source>
</evidence>
<gene>
    <name evidence="2" type="ORF">PLBR_LOCUS4119</name>
</gene>
<dbReference type="Proteomes" id="UP000290189">
    <property type="component" value="Unassembled WGS sequence"/>
</dbReference>
<sequence>MGGRAGMKGKRAAVKESATAKALQDALAKARSSGEWLWGVAGSFSKASAEYKPIRQDDNDEAGDRGESDGEYESGIGSRLKSVVGGIKRGAVKLSSWTPKHVRLQAQRVARKVQKASAAEGPDTPEGDSQYAIE</sequence>